<feature type="compositionally biased region" description="Polar residues" evidence="1">
    <location>
        <begin position="190"/>
        <end position="199"/>
    </location>
</feature>
<feature type="compositionally biased region" description="Polar residues" evidence="1">
    <location>
        <begin position="219"/>
        <end position="236"/>
    </location>
</feature>
<evidence type="ECO:0000313" key="4">
    <source>
        <dbReference type="Proteomes" id="UP000015104"/>
    </source>
</evidence>
<protein>
    <submittedName>
        <fullName evidence="3">Uncharacterized protein</fullName>
    </submittedName>
</protein>
<gene>
    <name evidence="3" type="primary">107365685</name>
</gene>
<feature type="compositionally biased region" description="Basic and acidic residues" evidence="1">
    <location>
        <begin position="276"/>
        <end position="290"/>
    </location>
</feature>
<name>T1KMK5_TETUR</name>
<dbReference type="HOGENOM" id="CLU_697051_0_0_1"/>
<proteinExistence type="predicted"/>
<keyword evidence="2" id="KW-0732">Signal</keyword>
<feature type="region of interest" description="Disordered" evidence="1">
    <location>
        <begin position="76"/>
        <end position="236"/>
    </location>
</feature>
<feature type="signal peptide" evidence="2">
    <location>
        <begin position="1"/>
        <end position="24"/>
    </location>
</feature>
<keyword evidence="4" id="KW-1185">Reference proteome</keyword>
<evidence type="ECO:0000256" key="1">
    <source>
        <dbReference type="SAM" id="MobiDB-lite"/>
    </source>
</evidence>
<feature type="region of interest" description="Disordered" evidence="1">
    <location>
        <begin position="347"/>
        <end position="396"/>
    </location>
</feature>
<dbReference type="AlphaFoldDB" id="T1KMK5"/>
<feature type="compositionally biased region" description="Polar residues" evidence="1">
    <location>
        <begin position="157"/>
        <end position="171"/>
    </location>
</feature>
<feature type="compositionally biased region" description="Polar residues" evidence="1">
    <location>
        <begin position="365"/>
        <end position="396"/>
    </location>
</feature>
<dbReference type="EMBL" id="CAEY01000246">
    <property type="status" value="NOT_ANNOTATED_CDS"/>
    <property type="molecule type" value="Genomic_DNA"/>
</dbReference>
<reference evidence="4" key="1">
    <citation type="submission" date="2011-08" db="EMBL/GenBank/DDBJ databases">
        <authorList>
            <person name="Rombauts S."/>
        </authorList>
    </citation>
    <scope>NUCLEOTIDE SEQUENCE</scope>
    <source>
        <strain evidence="4">London</strain>
    </source>
</reference>
<feature type="region of interest" description="Disordered" evidence="1">
    <location>
        <begin position="256"/>
        <end position="322"/>
    </location>
</feature>
<feature type="compositionally biased region" description="Basic and acidic residues" evidence="1">
    <location>
        <begin position="311"/>
        <end position="322"/>
    </location>
</feature>
<dbReference type="KEGG" id="tut:107365685"/>
<evidence type="ECO:0000256" key="2">
    <source>
        <dbReference type="SAM" id="SignalP"/>
    </source>
</evidence>
<accession>T1KMK5</accession>
<reference evidence="3" key="2">
    <citation type="submission" date="2015-06" db="UniProtKB">
        <authorList>
            <consortium name="EnsemblMetazoa"/>
        </authorList>
    </citation>
    <scope>IDENTIFICATION</scope>
</reference>
<feature type="compositionally biased region" description="Polar residues" evidence="1">
    <location>
        <begin position="291"/>
        <end position="302"/>
    </location>
</feature>
<feature type="compositionally biased region" description="Basic and acidic residues" evidence="1">
    <location>
        <begin position="139"/>
        <end position="149"/>
    </location>
</feature>
<evidence type="ECO:0000313" key="3">
    <source>
        <dbReference type="EnsemblMetazoa" id="tetur15g01950.1"/>
    </source>
</evidence>
<organism evidence="3 4">
    <name type="scientific">Tetranychus urticae</name>
    <name type="common">Two-spotted spider mite</name>
    <dbReference type="NCBI Taxonomy" id="32264"/>
    <lineage>
        <taxon>Eukaryota</taxon>
        <taxon>Metazoa</taxon>
        <taxon>Ecdysozoa</taxon>
        <taxon>Arthropoda</taxon>
        <taxon>Chelicerata</taxon>
        <taxon>Arachnida</taxon>
        <taxon>Acari</taxon>
        <taxon>Acariformes</taxon>
        <taxon>Trombidiformes</taxon>
        <taxon>Prostigmata</taxon>
        <taxon>Eleutherengona</taxon>
        <taxon>Raphignathae</taxon>
        <taxon>Tetranychoidea</taxon>
        <taxon>Tetranychidae</taxon>
        <taxon>Tetranychus</taxon>
    </lineage>
</organism>
<feature type="chain" id="PRO_5004581504" evidence="2">
    <location>
        <begin position="25"/>
        <end position="396"/>
    </location>
</feature>
<sequence length="396" mass="44257">MADDLSHILPVLILISVFYLPSSGQYNPGAVSINNDCNSCQYSLQYLSFRERRYCCRYGFLQCCPLSQLNRPDYPEERPEYPIVDIPSSGPGPDPYRNQYPKEPGFTQPDNIYRKPGTGGYMPSGQSGQGLLRPDPEEEIRPDPEEEIKPGSMEGSRPNNYGSQPESTGYQQPGRYPGPSSSQFPPPSRHNPSLINPDNQEVHRPYQQPSYNHYRPNYHQPSPINQRPANSNRFGSWSSNPLIQGIVAPILSSLFQQNPSNQNNPDPSSLAYDDNSDGKKVSETLKHGNEKTTSTEPTSSAYQGEGQGGHRNSDADRINKDNYGNKRNIIHFQGERLNISEISELNANNSGNNGVTFRHDDRLKTQPTRSLEQSNQNETTQATKLQISPTVTPTLS</sequence>
<dbReference type="EnsemblMetazoa" id="tetur15g01950.1">
    <property type="protein sequence ID" value="tetur15g01950.1"/>
    <property type="gene ID" value="tetur15g01950"/>
</dbReference>
<dbReference type="Proteomes" id="UP000015104">
    <property type="component" value="Unassembled WGS sequence"/>
</dbReference>
<feature type="compositionally biased region" description="Low complexity" evidence="1">
    <location>
        <begin position="256"/>
        <end position="270"/>
    </location>
</feature>